<reference evidence="1 2" key="1">
    <citation type="journal article" date="2022" name="bioRxiv">
        <title>The genome of the oomycete Peronosclerospora sorghi, a cosmopolitan pathogen of maize and sorghum, is inflated with dispersed pseudogenes.</title>
        <authorList>
            <person name="Fletcher K."/>
            <person name="Martin F."/>
            <person name="Isakeit T."/>
            <person name="Cavanaugh K."/>
            <person name="Magill C."/>
            <person name="Michelmore R."/>
        </authorList>
    </citation>
    <scope>NUCLEOTIDE SEQUENCE [LARGE SCALE GENOMIC DNA]</scope>
    <source>
        <strain evidence="1">P6</strain>
    </source>
</reference>
<evidence type="ECO:0000313" key="2">
    <source>
        <dbReference type="Proteomes" id="UP001163321"/>
    </source>
</evidence>
<dbReference type="EMBL" id="CM047588">
    <property type="protein sequence ID" value="KAI9905467.1"/>
    <property type="molecule type" value="Genomic_DNA"/>
</dbReference>
<dbReference type="Proteomes" id="UP001163321">
    <property type="component" value="Chromosome 9"/>
</dbReference>
<name>A0ACC0VG92_9STRA</name>
<sequence length="221" mass="24934">MLLSDFVSPLEEKRRPPSIRKVMHRHFRALFAAIAANLLGTIIIHPLFGAAPQFEDTVKLVVPIYFIVEVVADGLRIPIPLLKMVVGLSVSWLKAIMIPKLVKEWQLRTNAHPLGFLAISTANLFASGVVLRYLAHYGRSRRVLDFSMGAIRFIFQIVGISAVIGIGAHVANRFMSSDERVVEARVLQFCIAWFALDKYWKNALRELLIWMFTSSAKMKTS</sequence>
<accession>A0ACC0VG92</accession>
<gene>
    <name evidence="1" type="ORF">PsorP6_014377</name>
</gene>
<keyword evidence="2" id="KW-1185">Reference proteome</keyword>
<evidence type="ECO:0000313" key="1">
    <source>
        <dbReference type="EMBL" id="KAI9905467.1"/>
    </source>
</evidence>
<protein>
    <submittedName>
        <fullName evidence="1">Uncharacterized protein</fullName>
    </submittedName>
</protein>
<comment type="caution">
    <text evidence="1">The sequence shown here is derived from an EMBL/GenBank/DDBJ whole genome shotgun (WGS) entry which is preliminary data.</text>
</comment>
<organism evidence="1 2">
    <name type="scientific">Peronosclerospora sorghi</name>
    <dbReference type="NCBI Taxonomy" id="230839"/>
    <lineage>
        <taxon>Eukaryota</taxon>
        <taxon>Sar</taxon>
        <taxon>Stramenopiles</taxon>
        <taxon>Oomycota</taxon>
        <taxon>Peronosporomycetes</taxon>
        <taxon>Peronosporales</taxon>
        <taxon>Peronosporaceae</taxon>
        <taxon>Peronosclerospora</taxon>
    </lineage>
</organism>
<proteinExistence type="predicted"/>